<dbReference type="AlphaFoldDB" id="A0A2X0NYI8"/>
<gene>
    <name evidence="1" type="primary">BQ5605_C014g07691</name>
    <name evidence="1" type="ORF">BQ5605_C014G07691</name>
</gene>
<protein>
    <submittedName>
        <fullName evidence="1">BQ5605_C014g07691 protein</fullName>
    </submittedName>
</protein>
<reference evidence="1 2" key="1">
    <citation type="submission" date="2016-11" db="EMBL/GenBank/DDBJ databases">
        <authorList>
            <person name="Jaros S."/>
            <person name="Januszkiewicz K."/>
            <person name="Wedrychowicz H."/>
        </authorList>
    </citation>
    <scope>NUCLEOTIDE SEQUENCE [LARGE SCALE GENOMIC DNA]</scope>
</reference>
<accession>A0A2X0NYI8</accession>
<sequence>MLIPSIDSYFKARTAKELRGFQAGEEWTAEVAWEMVNEVASREDSEELALETSGGGLAPSSELEALELVCEAARIKVGVEVGGF</sequence>
<evidence type="ECO:0000313" key="2">
    <source>
        <dbReference type="Proteomes" id="UP000249464"/>
    </source>
</evidence>
<evidence type="ECO:0000313" key="1">
    <source>
        <dbReference type="EMBL" id="SGY19588.1"/>
    </source>
</evidence>
<dbReference type="EMBL" id="FQNC01000016">
    <property type="protein sequence ID" value="SGY19588.1"/>
    <property type="molecule type" value="Genomic_DNA"/>
</dbReference>
<dbReference type="STRING" id="796604.A0A2X0NYI8"/>
<proteinExistence type="predicted"/>
<name>A0A2X0NYI8_9BASI</name>
<dbReference type="Proteomes" id="UP000249464">
    <property type="component" value="Unassembled WGS sequence"/>
</dbReference>
<organism evidence="1 2">
    <name type="scientific">Microbotryum silenes-dioicae</name>
    <dbReference type="NCBI Taxonomy" id="796604"/>
    <lineage>
        <taxon>Eukaryota</taxon>
        <taxon>Fungi</taxon>
        <taxon>Dikarya</taxon>
        <taxon>Basidiomycota</taxon>
        <taxon>Pucciniomycotina</taxon>
        <taxon>Microbotryomycetes</taxon>
        <taxon>Microbotryales</taxon>
        <taxon>Microbotryaceae</taxon>
        <taxon>Microbotryum</taxon>
    </lineage>
</organism>
<keyword evidence="2" id="KW-1185">Reference proteome</keyword>